<comment type="caution">
    <text evidence="3">The sequence shown here is derived from an EMBL/GenBank/DDBJ whole genome shotgun (WGS) entry which is preliminary data.</text>
</comment>
<feature type="transmembrane region" description="Helical" evidence="1">
    <location>
        <begin position="12"/>
        <end position="33"/>
    </location>
</feature>
<organism evidence="3 5">
    <name type="scientific">Staphylococcus succinus</name>
    <dbReference type="NCBI Taxonomy" id="61015"/>
    <lineage>
        <taxon>Bacteria</taxon>
        <taxon>Bacillati</taxon>
        <taxon>Bacillota</taxon>
        <taxon>Bacilli</taxon>
        <taxon>Bacillales</taxon>
        <taxon>Staphylococcaceae</taxon>
        <taxon>Staphylococcus</taxon>
    </lineage>
</organism>
<protein>
    <submittedName>
        <fullName evidence="3">Uncharacterized protein</fullName>
    </submittedName>
</protein>
<gene>
    <name evidence="2" type="ORF">BU057_13320</name>
    <name evidence="3" type="ORF">BU058_00925</name>
</gene>
<evidence type="ECO:0000313" key="3">
    <source>
        <dbReference type="EMBL" id="PTI77535.1"/>
    </source>
</evidence>
<dbReference type="AlphaFoldDB" id="A0A9Q6MW54"/>
<evidence type="ECO:0000313" key="5">
    <source>
        <dbReference type="Proteomes" id="UP000241960"/>
    </source>
</evidence>
<dbReference type="EMBL" id="PZFQ01000002">
    <property type="protein sequence ID" value="PTI77535.1"/>
    <property type="molecule type" value="Genomic_DNA"/>
</dbReference>
<dbReference type="Proteomes" id="UP000240859">
    <property type="component" value="Unassembled WGS sequence"/>
</dbReference>
<name>A0A9Q6MW54_9STAP</name>
<reference evidence="3" key="2">
    <citation type="submission" date="2018-03" db="EMBL/GenBank/DDBJ databases">
        <authorList>
            <person name="Naushad S."/>
        </authorList>
    </citation>
    <scope>NUCLEOTIDE SEQUENCE</scope>
    <source>
        <strain evidence="2">SNUC 1084</strain>
        <strain evidence="3">SNUC 1231</strain>
    </source>
</reference>
<proteinExistence type="predicted"/>
<dbReference type="Proteomes" id="UP000241960">
    <property type="component" value="Unassembled WGS sequence"/>
</dbReference>
<dbReference type="EMBL" id="PZFR01000175">
    <property type="protein sequence ID" value="PTI64508.1"/>
    <property type="molecule type" value="Genomic_DNA"/>
</dbReference>
<accession>A0A9Q6MW54</accession>
<evidence type="ECO:0000313" key="2">
    <source>
        <dbReference type="EMBL" id="PTI64508.1"/>
    </source>
</evidence>
<sequence length="87" mass="10269">MRKLFAHDLFNLFFIAFCYMVLITLTLFVFDIFEVKTTGSVFLETLSSITIFKIFNNTLFNGLFTLFLIISFVLVVYKSLDLYIKKR</sequence>
<keyword evidence="1" id="KW-0472">Membrane</keyword>
<feature type="transmembrane region" description="Helical" evidence="1">
    <location>
        <begin position="59"/>
        <end position="77"/>
    </location>
</feature>
<reference evidence="4 5" key="1">
    <citation type="journal article" date="2016" name="Front. Microbiol.">
        <title>Comprehensive Phylogenetic Analysis of Bovine Non-aureus Staphylococci Species Based on Whole-Genome Sequencing.</title>
        <authorList>
            <person name="Naushad S."/>
            <person name="Barkema H.W."/>
            <person name="Luby C."/>
            <person name="Condas L.A."/>
            <person name="Nobrega D.B."/>
            <person name="Carson D.A."/>
            <person name="De Buck J."/>
        </authorList>
    </citation>
    <scope>NUCLEOTIDE SEQUENCE [LARGE SCALE GENOMIC DNA]</scope>
    <source>
        <strain evidence="2 4">SNUC 1084</strain>
        <strain evidence="3 5">SNUC 1231</strain>
    </source>
</reference>
<keyword evidence="1" id="KW-1133">Transmembrane helix</keyword>
<evidence type="ECO:0000313" key="4">
    <source>
        <dbReference type="Proteomes" id="UP000240859"/>
    </source>
</evidence>
<evidence type="ECO:0000256" key="1">
    <source>
        <dbReference type="SAM" id="Phobius"/>
    </source>
</evidence>
<keyword evidence="4" id="KW-1185">Reference proteome</keyword>
<keyword evidence="1" id="KW-0812">Transmembrane</keyword>
<dbReference type="GeneID" id="93719529"/>
<dbReference type="RefSeq" id="WP_046835927.1">
    <property type="nucleotide sequence ID" value="NZ_CP018199.1"/>
</dbReference>